<accession>A0A4Y9RNY2</accession>
<evidence type="ECO:0000256" key="2">
    <source>
        <dbReference type="ARBA" id="ARBA00022801"/>
    </source>
</evidence>
<reference evidence="6 7" key="1">
    <citation type="submission" date="2019-03" db="EMBL/GenBank/DDBJ databases">
        <title>Draft genome of Brevundimonas sp. a heavy metal resistant soil bacteria.</title>
        <authorList>
            <person name="Soto J."/>
        </authorList>
    </citation>
    <scope>NUCLEOTIDE SEQUENCE [LARGE SCALE GENOMIC DNA]</scope>
    <source>
        <strain evidence="6 7">B-10</strain>
    </source>
</reference>
<protein>
    <recommendedName>
        <fullName evidence="3">Carboxylic ester hydrolase</fullName>
        <ecNumber evidence="3">3.1.1.-</ecNumber>
    </recommendedName>
</protein>
<keyword evidence="7" id="KW-1185">Reference proteome</keyword>
<name>A0A4Y9RNY2_9CAUL</name>
<organism evidence="6 7">
    <name type="scientific">Brevundimonas intermedia</name>
    <dbReference type="NCBI Taxonomy" id="74315"/>
    <lineage>
        <taxon>Bacteria</taxon>
        <taxon>Pseudomonadati</taxon>
        <taxon>Pseudomonadota</taxon>
        <taxon>Alphaproteobacteria</taxon>
        <taxon>Caulobacterales</taxon>
        <taxon>Caulobacteraceae</taxon>
        <taxon>Brevundimonas</taxon>
    </lineage>
</organism>
<feature type="domain" description="Carboxylesterase type B" evidence="5">
    <location>
        <begin position="20"/>
        <end position="345"/>
    </location>
</feature>
<evidence type="ECO:0000259" key="5">
    <source>
        <dbReference type="Pfam" id="PF00135"/>
    </source>
</evidence>
<dbReference type="EC" id="3.1.1.-" evidence="3"/>
<gene>
    <name evidence="6" type="ORF">EGY25_14935</name>
</gene>
<dbReference type="OrthoDB" id="9775851at2"/>
<sequence>MTIAGVFATLSLMMAPAADQPTVRIQQGVLIGGADADVAAFKNIPYAAPPTAERRWRPPGPAPTWQGQRDASTYGPLCIQAPPNGDPGVGPLPMSEDCLNLNVWRPVGTRQPAPVMVWIHGGGLVNGSGTAPLYDGTTLAKRGVVVVTLNYRLGRLGFFDHPALAAERPTGEAAGNYGLMDVTAALKWVRANIADFGGDPENVTIFGESAGGAIVTRLMISPPARGLFDRAVVQSGLGRELQTPLDKKGPHGAPSARERGEVWSFGAGLRTAADLRAAPAEMFLTPPPVFANGDLTLIDGRIVPSTVEAAFKAGRQAPVPMIIGTNSAEFWWMRPTDRNGYGQIDDDMTWLERADAVQAYGGLEAFDKLSITDLVFSEPARMLARLHNKAGHPAWLYRFDISSPQNPEPHGGATHAIERPYVFGTLNTLPYPVEDRDRKASEAMIGYWTAFARSGDPNGVGRIEWPRARAGDTRLMNFGNAGPTVTPVPFSTRLDLLERFRDRPRP</sequence>
<dbReference type="SUPFAM" id="SSF53474">
    <property type="entry name" value="alpha/beta-Hydrolases"/>
    <property type="match status" value="1"/>
</dbReference>
<keyword evidence="3" id="KW-0732">Signal</keyword>
<evidence type="ECO:0000256" key="1">
    <source>
        <dbReference type="ARBA" id="ARBA00005964"/>
    </source>
</evidence>
<dbReference type="PROSITE" id="PS00122">
    <property type="entry name" value="CARBOXYLESTERASE_B_1"/>
    <property type="match status" value="1"/>
</dbReference>
<feature type="region of interest" description="Disordered" evidence="4">
    <location>
        <begin position="239"/>
        <end position="258"/>
    </location>
</feature>
<dbReference type="GO" id="GO:0016787">
    <property type="term" value="F:hydrolase activity"/>
    <property type="evidence" value="ECO:0007669"/>
    <property type="project" value="UniProtKB-KW"/>
</dbReference>
<evidence type="ECO:0000313" key="6">
    <source>
        <dbReference type="EMBL" id="TFW10987.1"/>
    </source>
</evidence>
<dbReference type="EMBL" id="SPVH01000007">
    <property type="protein sequence ID" value="TFW10987.1"/>
    <property type="molecule type" value="Genomic_DNA"/>
</dbReference>
<keyword evidence="2 3" id="KW-0378">Hydrolase</keyword>
<dbReference type="Pfam" id="PF00135">
    <property type="entry name" value="COesterase"/>
    <property type="match status" value="2"/>
</dbReference>
<dbReference type="PANTHER" id="PTHR11559">
    <property type="entry name" value="CARBOXYLESTERASE"/>
    <property type="match status" value="1"/>
</dbReference>
<feature type="signal peptide" evidence="3">
    <location>
        <begin position="1"/>
        <end position="17"/>
    </location>
</feature>
<evidence type="ECO:0000313" key="7">
    <source>
        <dbReference type="Proteomes" id="UP000298216"/>
    </source>
</evidence>
<evidence type="ECO:0000256" key="4">
    <source>
        <dbReference type="SAM" id="MobiDB-lite"/>
    </source>
</evidence>
<dbReference type="Gene3D" id="3.40.50.1820">
    <property type="entry name" value="alpha/beta hydrolase"/>
    <property type="match status" value="1"/>
</dbReference>
<comment type="similarity">
    <text evidence="1 3">Belongs to the type-B carboxylesterase/lipase family.</text>
</comment>
<dbReference type="InterPro" id="IPR050309">
    <property type="entry name" value="Type-B_Carboxylest/Lipase"/>
</dbReference>
<feature type="region of interest" description="Disordered" evidence="4">
    <location>
        <begin position="50"/>
        <end position="69"/>
    </location>
</feature>
<proteinExistence type="inferred from homology"/>
<dbReference type="InterPro" id="IPR002018">
    <property type="entry name" value="CarbesteraseB"/>
</dbReference>
<evidence type="ECO:0000256" key="3">
    <source>
        <dbReference type="RuleBase" id="RU361235"/>
    </source>
</evidence>
<feature type="chain" id="PRO_5021445125" description="Carboxylic ester hydrolase" evidence="3">
    <location>
        <begin position="18"/>
        <end position="506"/>
    </location>
</feature>
<dbReference type="Proteomes" id="UP000298216">
    <property type="component" value="Unassembled WGS sequence"/>
</dbReference>
<dbReference type="RefSeq" id="WP_135195815.1">
    <property type="nucleotide sequence ID" value="NZ_SPVH01000007.1"/>
</dbReference>
<dbReference type="InterPro" id="IPR019826">
    <property type="entry name" value="Carboxylesterase_B_AS"/>
</dbReference>
<dbReference type="InterPro" id="IPR029058">
    <property type="entry name" value="AB_hydrolase_fold"/>
</dbReference>
<dbReference type="AlphaFoldDB" id="A0A4Y9RNY2"/>
<feature type="domain" description="Carboxylesterase type B" evidence="5">
    <location>
        <begin position="371"/>
        <end position="480"/>
    </location>
</feature>
<comment type="caution">
    <text evidence="6">The sequence shown here is derived from an EMBL/GenBank/DDBJ whole genome shotgun (WGS) entry which is preliminary data.</text>
</comment>